<keyword evidence="2" id="KW-0808">Transferase</keyword>
<keyword evidence="3" id="KW-1185">Reference proteome</keyword>
<sequence>MEPLSITASILGVAVPALKSVKWLRHSIATIRDAPVEIASLGEELSVIEQAITSIQEVSDQEWQSLSESVVTQSKTGISLCQESCRKFQSAINHWTRHSDDGMLSWRDRTTLSLFRQEQIKSTFSQLQNCKSTLTSVVSIATFRHSLEQTSTNTKFWELVSSNETEIRKKILATERQLSEVNARLEKLHLGRLGEVEIDPDQAAATDQVENENSAIKQSLELLSTLLENIQSAAKEVTKDREQTIHTVTFGSYNKGIQTGINNGPINFSIGGTDEDKGVDK</sequence>
<protein>
    <submittedName>
        <fullName evidence="2">ATP-NAD kinase</fullName>
    </submittedName>
</protein>
<evidence type="ECO:0000313" key="2">
    <source>
        <dbReference type="EMBL" id="KAF4332391.1"/>
    </source>
</evidence>
<dbReference type="Pfam" id="PF17111">
    <property type="entry name" value="PigL_N"/>
    <property type="match status" value="1"/>
</dbReference>
<proteinExistence type="predicted"/>
<dbReference type="InterPro" id="IPR031348">
    <property type="entry name" value="PigL_N"/>
</dbReference>
<dbReference type="AlphaFoldDB" id="A0A9P5A559"/>
<comment type="caution">
    <text evidence="2">The sequence shown here is derived from an EMBL/GenBank/DDBJ whole genome shotgun (WGS) entry which is preliminary data.</text>
</comment>
<organism evidence="2 3">
    <name type="scientific">Fusarium beomiforme</name>
    <dbReference type="NCBI Taxonomy" id="44412"/>
    <lineage>
        <taxon>Eukaryota</taxon>
        <taxon>Fungi</taxon>
        <taxon>Dikarya</taxon>
        <taxon>Ascomycota</taxon>
        <taxon>Pezizomycotina</taxon>
        <taxon>Sordariomycetes</taxon>
        <taxon>Hypocreomycetidae</taxon>
        <taxon>Hypocreales</taxon>
        <taxon>Nectriaceae</taxon>
        <taxon>Fusarium</taxon>
        <taxon>Fusarium burgessii species complex</taxon>
    </lineage>
</organism>
<feature type="domain" description="Azaphilone pigments biosynthesis cluster protein L N-terminal" evidence="1">
    <location>
        <begin position="1"/>
        <end position="222"/>
    </location>
</feature>
<keyword evidence="2" id="KW-0418">Kinase</keyword>
<dbReference type="Proteomes" id="UP000730481">
    <property type="component" value="Unassembled WGS sequence"/>
</dbReference>
<evidence type="ECO:0000313" key="3">
    <source>
        <dbReference type="Proteomes" id="UP000730481"/>
    </source>
</evidence>
<accession>A0A9P5A559</accession>
<dbReference type="OrthoDB" id="432483at2759"/>
<dbReference type="GO" id="GO:0016301">
    <property type="term" value="F:kinase activity"/>
    <property type="evidence" value="ECO:0007669"/>
    <property type="project" value="UniProtKB-KW"/>
</dbReference>
<reference evidence="2" key="1">
    <citation type="journal article" date="2017" name="Mycologia">
        <title>Fusarium algeriense, sp. nov., a novel toxigenic crown rot pathogen of durum wheat from Algeria is nested in the Fusarium burgessii species complex.</title>
        <authorList>
            <person name="Laraba I."/>
            <person name="Keddad A."/>
            <person name="Boureghda H."/>
            <person name="Abdallah N."/>
            <person name="Vaughan M.M."/>
            <person name="Proctor R.H."/>
            <person name="Busman M."/>
            <person name="O'Donnell K."/>
        </authorList>
    </citation>
    <scope>NUCLEOTIDE SEQUENCE</scope>
    <source>
        <strain evidence="2">NRRL 25174</strain>
    </source>
</reference>
<dbReference type="EMBL" id="PVQB02001087">
    <property type="protein sequence ID" value="KAF4332391.1"/>
    <property type="molecule type" value="Genomic_DNA"/>
</dbReference>
<reference evidence="2" key="2">
    <citation type="submission" date="2020-02" db="EMBL/GenBank/DDBJ databases">
        <title>Identification and distribution of gene clusters putatively required for synthesis of sphingolipid metabolism inhibitors in phylogenetically diverse species of the filamentous fungus Fusarium.</title>
        <authorList>
            <person name="Kim H.-S."/>
            <person name="Busman M."/>
            <person name="Brown D.W."/>
            <person name="Divon H."/>
            <person name="Uhlig S."/>
            <person name="Proctor R.H."/>
        </authorList>
    </citation>
    <scope>NUCLEOTIDE SEQUENCE</scope>
    <source>
        <strain evidence="2">NRRL 25174</strain>
    </source>
</reference>
<gene>
    <name evidence="2" type="ORF">FBEOM_13804</name>
</gene>
<name>A0A9P5A559_9HYPO</name>
<evidence type="ECO:0000259" key="1">
    <source>
        <dbReference type="Pfam" id="PF17111"/>
    </source>
</evidence>